<dbReference type="AlphaFoldDB" id="A0A9X1S866"/>
<protein>
    <submittedName>
        <fullName evidence="3">Uncharacterized protein</fullName>
    </submittedName>
</protein>
<evidence type="ECO:0000313" key="3">
    <source>
        <dbReference type="EMBL" id="MCC3271106.1"/>
    </source>
</evidence>
<feature type="region of interest" description="Disordered" evidence="1">
    <location>
        <begin position="1"/>
        <end position="37"/>
    </location>
</feature>
<evidence type="ECO:0000256" key="2">
    <source>
        <dbReference type="SAM" id="Phobius"/>
    </source>
</evidence>
<sequence>MTTERAVAFSEDKSGASPVADQAPAPEGRSEVASGETAEPLAGINSSIRDEVDRQFRLVPVIGTGRRWYDVPYSLLNVLFVGRRYWAKMPKAARRAINRLQNWLLIFNHYDREKIAHPHDPLYNVVVPEDEKVSLPYFWLVEYYSPSHAEDLARRIGSRKWSRADFIRTEGADDAVRQGRQRDGSLGVQDIATLVSHDYQGFFPSAVRMRLPDPFKTISLRLLPLGSALTAVVARFDLTDAAAASLDDALRAEYRPRLCRVKGRLHVRQRMYVALEAVQMKREELHQAGRNWLANELPGLFAIEARASHPVLDLLFTQRFDPFSRKERDRNDMNFDRALGLNKSPLTLIHSPEWKRVRVMDYAFETSNREVRDSGLAMVAKYDDALGRKNEFKYRGDERSEQGIMIDLDFGAPGLITRFGLFELLRIKQIAVARARDQASSMHSRRPVTSAKKLRESVLRSSLDMATVARDIQSLAASANRYEWVVPELATRRRETDRWGKSKKGLLKDWANRQAEDARRLADLDRELLNILDLSSSLNASIEGIRSQRWSLFVALLSLVSSGVAVWLAYLSLIASSAT</sequence>
<dbReference type="EMBL" id="JAJFZP010000021">
    <property type="protein sequence ID" value="MCC3271106.1"/>
    <property type="molecule type" value="Genomic_DNA"/>
</dbReference>
<name>A0A9X1S866_9MICC</name>
<dbReference type="Proteomes" id="UP001139264">
    <property type="component" value="Unassembled WGS sequence"/>
</dbReference>
<gene>
    <name evidence="3" type="ORF">LJ751_17415</name>
</gene>
<keyword evidence="2" id="KW-0812">Transmembrane</keyword>
<comment type="caution">
    <text evidence="3">The sequence shown here is derived from an EMBL/GenBank/DDBJ whole genome shotgun (WGS) entry which is preliminary data.</text>
</comment>
<dbReference type="RefSeq" id="WP_227909315.1">
    <property type="nucleotide sequence ID" value="NZ_CP095461.1"/>
</dbReference>
<feature type="transmembrane region" description="Helical" evidence="2">
    <location>
        <begin position="550"/>
        <end position="573"/>
    </location>
</feature>
<proteinExistence type="predicted"/>
<evidence type="ECO:0000313" key="4">
    <source>
        <dbReference type="Proteomes" id="UP001139264"/>
    </source>
</evidence>
<organism evidence="3 4">
    <name type="scientific">Arthrobacter gengyunqii</name>
    <dbReference type="NCBI Taxonomy" id="2886940"/>
    <lineage>
        <taxon>Bacteria</taxon>
        <taxon>Bacillati</taxon>
        <taxon>Actinomycetota</taxon>
        <taxon>Actinomycetes</taxon>
        <taxon>Micrococcales</taxon>
        <taxon>Micrococcaceae</taxon>
        <taxon>Arthrobacter</taxon>
    </lineage>
</organism>
<evidence type="ECO:0000256" key="1">
    <source>
        <dbReference type="SAM" id="MobiDB-lite"/>
    </source>
</evidence>
<accession>A0A9X1S866</accession>
<keyword evidence="2" id="KW-1133">Transmembrane helix</keyword>
<keyword evidence="2" id="KW-0472">Membrane</keyword>
<reference evidence="3" key="1">
    <citation type="submission" date="2021-10" db="EMBL/GenBank/DDBJ databases">
        <title>Novel species in genus Arthrobacter.</title>
        <authorList>
            <person name="Liu Y."/>
        </authorList>
    </citation>
    <scope>NUCLEOTIDE SEQUENCE</scope>
    <source>
        <strain evidence="3">Zg-Y809</strain>
    </source>
</reference>